<sequence>MLITDLLAGVKNFDLVLKDSDVAYLELRDDSNNTTETYDVTDVFEDEYYYSVEIDILDDLTEGKFYDFKLYSSMDELIYYDRVFATDQQTNSYSINKDSNGDSKYIPHVSTNEYITYG</sequence>
<accession>A0A6J5M7L7</accession>
<organism evidence="1">
    <name type="scientific">uncultured Caudovirales phage</name>
    <dbReference type="NCBI Taxonomy" id="2100421"/>
    <lineage>
        <taxon>Viruses</taxon>
        <taxon>Duplodnaviria</taxon>
        <taxon>Heunggongvirae</taxon>
        <taxon>Uroviricota</taxon>
        <taxon>Caudoviricetes</taxon>
        <taxon>Peduoviridae</taxon>
        <taxon>Maltschvirus</taxon>
        <taxon>Maltschvirus maltsch</taxon>
    </lineage>
</organism>
<evidence type="ECO:0000313" key="1">
    <source>
        <dbReference type="EMBL" id="CAB4142102.1"/>
    </source>
</evidence>
<gene>
    <name evidence="1" type="ORF">UFOVP425_43</name>
</gene>
<proteinExistence type="predicted"/>
<protein>
    <submittedName>
        <fullName evidence="1">Uncharacterized protein</fullName>
    </submittedName>
</protein>
<reference evidence="1" key="1">
    <citation type="submission" date="2020-04" db="EMBL/GenBank/DDBJ databases">
        <authorList>
            <person name="Chiriac C."/>
            <person name="Salcher M."/>
            <person name="Ghai R."/>
            <person name="Kavagutti S V."/>
        </authorList>
    </citation>
    <scope>NUCLEOTIDE SEQUENCE</scope>
</reference>
<name>A0A6J5M7L7_9CAUD</name>
<dbReference type="EMBL" id="LR796399">
    <property type="protein sequence ID" value="CAB4142102.1"/>
    <property type="molecule type" value="Genomic_DNA"/>
</dbReference>